<proteinExistence type="inferred from homology"/>
<dbReference type="PANTHER" id="PTHR31775:SF43">
    <property type="entry name" value="OS02G0824500 PROTEIN"/>
    <property type="match status" value="1"/>
</dbReference>
<dbReference type="EnsemblPlants" id="OBART02G37880.1">
    <property type="protein sequence ID" value="OBART02G37880.1"/>
    <property type="gene ID" value="OBART02G37880"/>
</dbReference>
<organism evidence="4">
    <name type="scientific">Oryza barthii</name>
    <dbReference type="NCBI Taxonomy" id="65489"/>
    <lineage>
        <taxon>Eukaryota</taxon>
        <taxon>Viridiplantae</taxon>
        <taxon>Streptophyta</taxon>
        <taxon>Embryophyta</taxon>
        <taxon>Tracheophyta</taxon>
        <taxon>Spermatophyta</taxon>
        <taxon>Magnoliopsida</taxon>
        <taxon>Liliopsida</taxon>
        <taxon>Poales</taxon>
        <taxon>Poaceae</taxon>
        <taxon>BOP clade</taxon>
        <taxon>Oryzoideae</taxon>
        <taxon>Oryzeae</taxon>
        <taxon>Oryzinae</taxon>
        <taxon>Oryza</taxon>
    </lineage>
</organism>
<evidence type="ECO:0000259" key="3">
    <source>
        <dbReference type="Pfam" id="PF03763"/>
    </source>
</evidence>
<dbReference type="AlphaFoldDB" id="A0A0D3FCA5"/>
<comment type="similarity">
    <text evidence="1">Belongs to the remorin family.</text>
</comment>
<dbReference type="Pfam" id="PF03763">
    <property type="entry name" value="Remorin_C"/>
    <property type="match status" value="1"/>
</dbReference>
<dbReference type="Gramene" id="OBART02G37880.1">
    <property type="protein sequence ID" value="OBART02G37880.1"/>
    <property type="gene ID" value="OBART02G37880"/>
</dbReference>
<feature type="domain" description="Remorin C-terminal" evidence="3">
    <location>
        <begin position="123"/>
        <end position="227"/>
    </location>
</feature>
<dbReference type="InterPro" id="IPR005516">
    <property type="entry name" value="Remorin_C"/>
</dbReference>
<feature type="coiled-coil region" evidence="2">
    <location>
        <begin position="157"/>
        <end position="188"/>
    </location>
</feature>
<dbReference type="STRING" id="65489.A0A0D3FCA5"/>
<accession>A0A0D3FCA5</accession>
<reference evidence="4" key="2">
    <citation type="submission" date="2015-03" db="UniProtKB">
        <authorList>
            <consortium name="EnsemblPlants"/>
        </authorList>
    </citation>
    <scope>IDENTIFICATION</scope>
</reference>
<dbReference type="Proteomes" id="UP000026960">
    <property type="component" value="Chromosome 2"/>
</dbReference>
<keyword evidence="2" id="KW-0175">Coiled coil</keyword>
<dbReference type="eggNOG" id="ENOG502RXGE">
    <property type="taxonomic scope" value="Eukaryota"/>
</dbReference>
<keyword evidence="5" id="KW-1185">Reference proteome</keyword>
<evidence type="ECO:0000313" key="4">
    <source>
        <dbReference type="EnsemblPlants" id="OBART02G37880.1"/>
    </source>
</evidence>
<protein>
    <recommendedName>
        <fullName evidence="3">Remorin C-terminal domain-containing protein</fullName>
    </recommendedName>
</protein>
<name>A0A0D3FCA5_9ORYZ</name>
<reference evidence="4" key="1">
    <citation type="journal article" date="2009" name="Rice">
        <title>De Novo Next Generation Sequencing of Plant Genomes.</title>
        <authorList>
            <person name="Rounsley S."/>
            <person name="Marri P.R."/>
            <person name="Yu Y."/>
            <person name="He R."/>
            <person name="Sisneros N."/>
            <person name="Goicoechea J.L."/>
            <person name="Lee S.J."/>
            <person name="Angelova A."/>
            <person name="Kudrna D."/>
            <person name="Luo M."/>
            <person name="Affourtit J."/>
            <person name="Desany B."/>
            <person name="Knight J."/>
            <person name="Niazi F."/>
            <person name="Egholm M."/>
            <person name="Wing R.A."/>
        </authorList>
    </citation>
    <scope>NUCLEOTIDE SEQUENCE [LARGE SCALE GENOMIC DNA]</scope>
    <source>
        <strain evidence="4">cv. IRGC 105608</strain>
    </source>
</reference>
<evidence type="ECO:0000256" key="2">
    <source>
        <dbReference type="SAM" id="Coils"/>
    </source>
</evidence>
<dbReference type="PANTHER" id="PTHR31775">
    <property type="entry name" value="OS02G0117200 PROTEIN"/>
    <property type="match status" value="1"/>
</dbReference>
<evidence type="ECO:0000313" key="5">
    <source>
        <dbReference type="Proteomes" id="UP000026960"/>
    </source>
</evidence>
<evidence type="ECO:0000256" key="1">
    <source>
        <dbReference type="ARBA" id="ARBA00005711"/>
    </source>
</evidence>
<dbReference type="PaxDb" id="65489-OBART02G37880.1"/>
<sequence length="234" mass="26131">MFWNEIIRFLSTTSPHYPRFPPGNYTKKRSKRKKKSLYRRRNIYFCCCCARGLEMETQEAKRADVAAAPATATGGEVVKPAAGDAGAVAKMTDGPSAPAGKAATPTGSVDRDAILANVELERKLSMIKAWEESEKSKAENKAQKKMSSILSWENTRKAAIEAKLRTQEEKLERKKAEYAEKMRNQVAAIHKAAEEKRATVEATRHEEIIKYEEMAAKHRSKGTTPTKFLSCFGS</sequence>